<organism evidence="2 3">
    <name type="scientific">Branchiostoma lanceolatum</name>
    <name type="common">Common lancelet</name>
    <name type="synonym">Amphioxus lanceolatum</name>
    <dbReference type="NCBI Taxonomy" id="7740"/>
    <lineage>
        <taxon>Eukaryota</taxon>
        <taxon>Metazoa</taxon>
        <taxon>Chordata</taxon>
        <taxon>Cephalochordata</taxon>
        <taxon>Leptocardii</taxon>
        <taxon>Amphioxiformes</taxon>
        <taxon>Branchiostomatidae</taxon>
        <taxon>Branchiostoma</taxon>
    </lineage>
</organism>
<proteinExistence type="predicted"/>
<evidence type="ECO:0000313" key="3">
    <source>
        <dbReference type="Proteomes" id="UP000838412"/>
    </source>
</evidence>
<gene>
    <name evidence="2" type="primary">Hypp5518</name>
    <name evidence="2" type="ORF">BLAG_LOCUS2841</name>
</gene>
<keyword evidence="3" id="KW-1185">Reference proteome</keyword>
<dbReference type="EMBL" id="OV696695">
    <property type="protein sequence ID" value="CAH1238115.1"/>
    <property type="molecule type" value="Genomic_DNA"/>
</dbReference>
<accession>A0A8J9VI04</accession>
<evidence type="ECO:0000256" key="1">
    <source>
        <dbReference type="SAM" id="SignalP"/>
    </source>
</evidence>
<reference evidence="2" key="1">
    <citation type="submission" date="2022-01" db="EMBL/GenBank/DDBJ databases">
        <authorList>
            <person name="Braso-Vives M."/>
        </authorList>
    </citation>
    <scope>NUCLEOTIDE SEQUENCE</scope>
</reference>
<keyword evidence="1" id="KW-0732">Signal</keyword>
<name>A0A8J9VI04_BRALA</name>
<sequence length="79" mass="8848">MSNKVKKVLVLLLIILKETEPTTACDSNCPSDCDCSSRGLSSNCSARKLHISGTSIFPNTRNKQHCPPWLIYSQYFLPF</sequence>
<feature type="chain" id="PRO_5035434764" evidence="1">
    <location>
        <begin position="25"/>
        <end position="79"/>
    </location>
</feature>
<dbReference type="AlphaFoldDB" id="A0A8J9VI04"/>
<evidence type="ECO:0000313" key="2">
    <source>
        <dbReference type="EMBL" id="CAH1238115.1"/>
    </source>
</evidence>
<protein>
    <submittedName>
        <fullName evidence="2">Hypp5518 protein</fullName>
    </submittedName>
</protein>
<dbReference type="Proteomes" id="UP000838412">
    <property type="component" value="Chromosome 10"/>
</dbReference>
<feature type="signal peptide" evidence="1">
    <location>
        <begin position="1"/>
        <end position="24"/>
    </location>
</feature>